<keyword evidence="4" id="KW-0029">Amino-acid transport</keyword>
<sequence length="549" mass="60417">MENGKVSPLGYESATAQDRRKSSAVNPQLLEGELFDDRYETTKRGLKSRHAQMIAIGGTMGTGLFVSTGQTLAYGGPAFILGSFCLMSFLIWCIITAITEVAAYLPTPGSSMNLFGYRYVSRSMGFAMGWLYFYSLGILVPYEITAAGLVIDYWKPPVNIGVWITIMAIVIIGLNALPVRFYGETEFWFASTKVIMVCGLLLVSFVIFLGGGPNHDRLGFRYWHDPGAANTYLASGNTGRFIALLYTWALAAFPFTFAPELVVVTGGEMENPRHNLPIAARRYIFRLLFFYIGTVLAIGCIVPSNDPDLTDGGAGAGSSPYVIGIKRAGIKVLPSIINAGIIISAWSAGNSFLYLSSRSLYSLALSGNAPSFFKACTKGGVPYRAVIASSLFAALAYLNVGDSASKVFNWFVALTNTSGFISWICCCIVYLRFRKACRAQQVDVPYHSRIQPWGAWFALFCFTILLLINGFTVFWPKNWSAATFLTDYIGIPIFVAIYVGHRIYARHDPWAHDPLEVDLMTGLPQVIAEEKPKKQYSSRPRAIVASIWE</sequence>
<feature type="transmembrane region" description="Helical" evidence="8">
    <location>
        <begin position="453"/>
        <end position="475"/>
    </location>
</feature>
<feature type="domain" description="Amino acid permease/ SLC12A" evidence="9">
    <location>
        <begin position="50"/>
        <end position="506"/>
    </location>
</feature>
<dbReference type="PANTHER" id="PTHR43341:SF38">
    <property type="entry name" value="PROLINE TRANSPORTER (EUROFUNG)"/>
    <property type="match status" value="1"/>
</dbReference>
<feature type="transmembrane region" description="Helical" evidence="8">
    <location>
        <begin position="410"/>
        <end position="433"/>
    </location>
</feature>
<keyword evidence="6 8" id="KW-0472">Membrane</keyword>
<evidence type="ECO:0000256" key="4">
    <source>
        <dbReference type="ARBA" id="ARBA00022970"/>
    </source>
</evidence>
<dbReference type="PIRSF" id="PIRSF006060">
    <property type="entry name" value="AA_transporter"/>
    <property type="match status" value="1"/>
</dbReference>
<feature type="transmembrane region" description="Helical" evidence="8">
    <location>
        <begin position="283"/>
        <end position="304"/>
    </location>
</feature>
<evidence type="ECO:0000256" key="8">
    <source>
        <dbReference type="SAM" id="Phobius"/>
    </source>
</evidence>
<keyword evidence="5 8" id="KW-1133">Transmembrane helix</keyword>
<evidence type="ECO:0000313" key="10">
    <source>
        <dbReference type="EMBL" id="KAF2231791.1"/>
    </source>
</evidence>
<evidence type="ECO:0000256" key="5">
    <source>
        <dbReference type="ARBA" id="ARBA00022989"/>
    </source>
</evidence>
<evidence type="ECO:0000259" key="9">
    <source>
        <dbReference type="Pfam" id="PF00324"/>
    </source>
</evidence>
<keyword evidence="11" id="KW-1185">Reference proteome</keyword>
<evidence type="ECO:0000256" key="1">
    <source>
        <dbReference type="ARBA" id="ARBA00004141"/>
    </source>
</evidence>
<evidence type="ECO:0000256" key="6">
    <source>
        <dbReference type="ARBA" id="ARBA00023136"/>
    </source>
</evidence>
<dbReference type="Pfam" id="PF00324">
    <property type="entry name" value="AA_permease"/>
    <property type="match status" value="1"/>
</dbReference>
<protein>
    <submittedName>
        <fullName evidence="10">Histidine permease</fullName>
    </submittedName>
</protein>
<dbReference type="GO" id="GO:0016020">
    <property type="term" value="C:membrane"/>
    <property type="evidence" value="ECO:0007669"/>
    <property type="project" value="UniProtKB-SubCell"/>
</dbReference>
<keyword evidence="3 8" id="KW-0812">Transmembrane</keyword>
<dbReference type="Proteomes" id="UP000800092">
    <property type="component" value="Unassembled WGS sequence"/>
</dbReference>
<feature type="transmembrane region" description="Helical" evidence="8">
    <location>
        <begin position="194"/>
        <end position="212"/>
    </location>
</feature>
<evidence type="ECO:0000313" key="11">
    <source>
        <dbReference type="Proteomes" id="UP000800092"/>
    </source>
</evidence>
<dbReference type="Gene3D" id="1.20.1740.10">
    <property type="entry name" value="Amino acid/polyamine transporter I"/>
    <property type="match status" value="1"/>
</dbReference>
<evidence type="ECO:0000256" key="3">
    <source>
        <dbReference type="ARBA" id="ARBA00022692"/>
    </source>
</evidence>
<reference evidence="10" key="1">
    <citation type="journal article" date="2020" name="Stud. Mycol.">
        <title>101 Dothideomycetes genomes: a test case for predicting lifestyles and emergence of pathogens.</title>
        <authorList>
            <person name="Haridas S."/>
            <person name="Albert R."/>
            <person name="Binder M."/>
            <person name="Bloem J."/>
            <person name="Labutti K."/>
            <person name="Salamov A."/>
            <person name="Andreopoulos B."/>
            <person name="Baker S."/>
            <person name="Barry K."/>
            <person name="Bills G."/>
            <person name="Bluhm B."/>
            <person name="Cannon C."/>
            <person name="Castanera R."/>
            <person name="Culley D."/>
            <person name="Daum C."/>
            <person name="Ezra D."/>
            <person name="Gonzalez J."/>
            <person name="Henrissat B."/>
            <person name="Kuo A."/>
            <person name="Liang C."/>
            <person name="Lipzen A."/>
            <person name="Lutzoni F."/>
            <person name="Magnuson J."/>
            <person name="Mondo S."/>
            <person name="Nolan M."/>
            <person name="Ohm R."/>
            <person name="Pangilinan J."/>
            <person name="Park H.-J."/>
            <person name="Ramirez L."/>
            <person name="Alfaro M."/>
            <person name="Sun H."/>
            <person name="Tritt A."/>
            <person name="Yoshinaga Y."/>
            <person name="Zwiers L.-H."/>
            <person name="Turgeon B."/>
            <person name="Goodwin S."/>
            <person name="Spatafora J."/>
            <person name="Crous P."/>
            <person name="Grigoriev I."/>
        </authorList>
    </citation>
    <scope>NUCLEOTIDE SEQUENCE</scope>
    <source>
        <strain evidence="10">Tuck. ex Michener</strain>
    </source>
</reference>
<feature type="transmembrane region" description="Helical" evidence="8">
    <location>
        <begin position="79"/>
        <end position="105"/>
    </location>
</feature>
<feature type="transmembrane region" description="Helical" evidence="8">
    <location>
        <begin position="381"/>
        <end position="398"/>
    </location>
</feature>
<dbReference type="GO" id="GO:0015171">
    <property type="term" value="F:amino acid transmembrane transporter activity"/>
    <property type="evidence" value="ECO:0007669"/>
    <property type="project" value="TreeGrafter"/>
</dbReference>
<keyword evidence="2" id="KW-0813">Transport</keyword>
<feature type="region of interest" description="Disordered" evidence="7">
    <location>
        <begin position="1"/>
        <end position="24"/>
    </location>
</feature>
<organism evidence="10 11">
    <name type="scientific">Viridothelium virens</name>
    <name type="common">Speckled blister lichen</name>
    <name type="synonym">Trypethelium virens</name>
    <dbReference type="NCBI Taxonomy" id="1048519"/>
    <lineage>
        <taxon>Eukaryota</taxon>
        <taxon>Fungi</taxon>
        <taxon>Dikarya</taxon>
        <taxon>Ascomycota</taxon>
        <taxon>Pezizomycotina</taxon>
        <taxon>Dothideomycetes</taxon>
        <taxon>Dothideomycetes incertae sedis</taxon>
        <taxon>Trypetheliales</taxon>
        <taxon>Trypetheliaceae</taxon>
        <taxon>Viridothelium</taxon>
    </lineage>
</organism>
<evidence type="ECO:0000256" key="7">
    <source>
        <dbReference type="SAM" id="MobiDB-lite"/>
    </source>
</evidence>
<dbReference type="AlphaFoldDB" id="A0A6A6H1P1"/>
<proteinExistence type="predicted"/>
<dbReference type="InterPro" id="IPR004841">
    <property type="entry name" value="AA-permease/SLC12A_dom"/>
</dbReference>
<feature type="transmembrane region" description="Helical" evidence="8">
    <location>
        <begin position="481"/>
        <end position="500"/>
    </location>
</feature>
<dbReference type="OrthoDB" id="3900342at2759"/>
<feature type="transmembrane region" description="Helical" evidence="8">
    <location>
        <begin position="241"/>
        <end position="263"/>
    </location>
</feature>
<gene>
    <name evidence="10" type="ORF">EV356DRAFT_451299</name>
</gene>
<dbReference type="EMBL" id="ML991822">
    <property type="protein sequence ID" value="KAF2231791.1"/>
    <property type="molecule type" value="Genomic_DNA"/>
</dbReference>
<dbReference type="FunFam" id="1.20.1740.10:FF:000006">
    <property type="entry name" value="General amino acid permease"/>
    <property type="match status" value="1"/>
</dbReference>
<comment type="subcellular location">
    <subcellularLocation>
        <location evidence="1">Membrane</location>
        <topology evidence="1">Multi-pass membrane protein</topology>
    </subcellularLocation>
</comment>
<feature type="transmembrane region" description="Helical" evidence="8">
    <location>
        <begin position="336"/>
        <end position="355"/>
    </location>
</feature>
<dbReference type="PANTHER" id="PTHR43341">
    <property type="entry name" value="AMINO ACID PERMEASE"/>
    <property type="match status" value="1"/>
</dbReference>
<dbReference type="InterPro" id="IPR050524">
    <property type="entry name" value="APC_YAT"/>
</dbReference>
<feature type="transmembrane region" description="Helical" evidence="8">
    <location>
        <begin position="126"/>
        <end position="154"/>
    </location>
</feature>
<evidence type="ECO:0000256" key="2">
    <source>
        <dbReference type="ARBA" id="ARBA00022448"/>
    </source>
</evidence>
<accession>A0A6A6H1P1</accession>
<feature type="transmembrane region" description="Helical" evidence="8">
    <location>
        <begin position="160"/>
        <end position="182"/>
    </location>
</feature>
<feature type="transmembrane region" description="Helical" evidence="8">
    <location>
        <begin position="53"/>
        <end position="73"/>
    </location>
</feature>
<name>A0A6A6H1P1_VIRVR</name>